<evidence type="ECO:0000313" key="2">
    <source>
        <dbReference type="Proteomes" id="UP000198724"/>
    </source>
</evidence>
<keyword evidence="1" id="KW-0255">Endonuclease</keyword>
<dbReference type="AlphaFoldDB" id="A0A1I2MID6"/>
<keyword evidence="1" id="KW-0540">Nuclease</keyword>
<keyword evidence="1" id="KW-0378">Hydrolase</keyword>
<evidence type="ECO:0000313" key="1">
    <source>
        <dbReference type="EMBL" id="SFF88891.1"/>
    </source>
</evidence>
<sequence length="95" mass="10912">MMQGEPHYFVYIFGDQTHENVEIGVAGDLYKLTHTQAVPGVESKTARLVYYEHYSAESDALHRQEQLTRDSLDHAIYLIESVNPNWLDLSDTLDN</sequence>
<dbReference type="STRING" id="1436961.SAMN05421739_101256"/>
<reference evidence="2" key="1">
    <citation type="submission" date="2016-10" db="EMBL/GenBank/DDBJ databases">
        <authorList>
            <person name="Varghese N."/>
            <person name="Submissions S."/>
        </authorList>
    </citation>
    <scope>NUCLEOTIDE SEQUENCE [LARGE SCALE GENOMIC DNA]</scope>
    <source>
        <strain evidence="2">LP51</strain>
    </source>
</reference>
<organism evidence="1 2">
    <name type="scientific">Pontibacter chinhatensis</name>
    <dbReference type="NCBI Taxonomy" id="1436961"/>
    <lineage>
        <taxon>Bacteria</taxon>
        <taxon>Pseudomonadati</taxon>
        <taxon>Bacteroidota</taxon>
        <taxon>Cytophagia</taxon>
        <taxon>Cytophagales</taxon>
        <taxon>Hymenobacteraceae</taxon>
        <taxon>Pontibacter</taxon>
    </lineage>
</organism>
<gene>
    <name evidence="1" type="ORF">SAMN05421739_101256</name>
</gene>
<protein>
    <submittedName>
        <fullName evidence="1">Putative endonuclease</fullName>
    </submittedName>
</protein>
<dbReference type="RefSeq" id="WP_092098235.1">
    <property type="nucleotide sequence ID" value="NZ_FOOT01000001.1"/>
</dbReference>
<dbReference type="OrthoDB" id="1495241at2"/>
<accession>A0A1I2MID6</accession>
<dbReference type="GO" id="GO:0004519">
    <property type="term" value="F:endonuclease activity"/>
    <property type="evidence" value="ECO:0007669"/>
    <property type="project" value="UniProtKB-KW"/>
</dbReference>
<name>A0A1I2MID6_9BACT</name>
<proteinExistence type="predicted"/>
<dbReference type="Proteomes" id="UP000198724">
    <property type="component" value="Unassembled WGS sequence"/>
</dbReference>
<dbReference type="EMBL" id="FOOT01000001">
    <property type="protein sequence ID" value="SFF88891.1"/>
    <property type="molecule type" value="Genomic_DNA"/>
</dbReference>
<keyword evidence="2" id="KW-1185">Reference proteome</keyword>